<feature type="region of interest" description="Disordered" evidence="3">
    <location>
        <begin position="17"/>
        <end position="41"/>
    </location>
</feature>
<evidence type="ECO:0000256" key="2">
    <source>
        <dbReference type="PIRSR" id="PIRSR630564-2"/>
    </source>
</evidence>
<feature type="region of interest" description="Disordered" evidence="3">
    <location>
        <begin position="1225"/>
        <end position="1270"/>
    </location>
</feature>
<reference evidence="5 6" key="1">
    <citation type="submission" date="2018-09" db="EMBL/GenBank/DDBJ databases">
        <title>whole genome sequence of T. equiperdum IVM-t1 strain.</title>
        <authorList>
            <person name="Suganuma K."/>
        </authorList>
    </citation>
    <scope>NUCLEOTIDE SEQUENCE [LARGE SCALE GENOMIC DNA]</scope>
    <source>
        <strain evidence="5 6">IVM-t1</strain>
    </source>
</reference>
<feature type="active site" description="Phosphocysteine intermediate" evidence="1">
    <location>
        <position position="1171"/>
    </location>
</feature>
<evidence type="ECO:0000256" key="3">
    <source>
        <dbReference type="SAM" id="MobiDB-lite"/>
    </source>
</evidence>
<dbReference type="PANTHER" id="PTHR10807:SF128">
    <property type="entry name" value="PHOSPHATIDYLINOSITOL-3,5-BISPHOSPHATE 3-PHOSPHATASE"/>
    <property type="match status" value="1"/>
</dbReference>
<feature type="binding site" evidence="2">
    <location>
        <begin position="1017"/>
        <end position="1018"/>
    </location>
    <ligand>
        <name>substrate</name>
    </ligand>
</feature>
<evidence type="ECO:0000313" key="5">
    <source>
        <dbReference type="EMBL" id="RHW71809.1"/>
    </source>
</evidence>
<feature type="domain" description="Myotubularin phosphatase" evidence="4">
    <location>
        <begin position="870"/>
        <end position="1408"/>
    </location>
</feature>
<feature type="compositionally biased region" description="Polar residues" evidence="3">
    <location>
        <begin position="1715"/>
        <end position="1732"/>
    </location>
</feature>
<feature type="compositionally biased region" description="Basic and acidic residues" evidence="3">
    <location>
        <begin position="489"/>
        <end position="502"/>
    </location>
</feature>
<sequence>MDRTTLPVPCPSDTQADGACGVLAGGRDGGEHHQRKQSVQPSNWVASPIEMILLKCVLGEVEGSSEEVQWQRMRLSGLGPSLLVLARRVELEDVTETDARCYALEVPPKLEVPPVVRQLLASTLTCGDLRVSLQFHWAHPLETSNTPRRNRMDSPAPRFVFFVKTDRSVTIPTVSSVLLSSDGGSKQEQDTGCGGTDFPSEKFAIGESTRLLLTLLRQTSLWNMAFLNHSGVQGSFCNVIQKLGNHDGKTRQVEQVVQAICYLHRVLKERQQEEEKEVDNLMEIIFGWSQMMHETLSAPISTSAHPATDEISFLHVREPTCYDDCDDFGPPKTLQTGRGTDKGERTSHAKGTMPSVKALTPPSFIPTMLRSVSTWSAATSTLGAEESVGDVSSGQQQQQMQEELGNIADDGRRVPEVKQDKELYPVLSVCTDVLVDAFHLQGNQQHVLKTEWGLGDGRRAGTPESSSAAAYAATSNSLEEQLPAVSKSDSSDDNEKAEHAIAAERGSNTNSTIKTKCSGAITGGFLPSLTLRLASGLFSPDVGRQYRRRLSALARGDFFPSRRAMEKADLLQRRLQKTTKVWFYDLFPQHLLAASDATTSAGGTAALYNSGTGLSPGGIGVKTNSGHPCYLYLTETDIILASAFDNINRRQASVGRGEERVASRTEKTSRSNEVTNIKSRVVSDSERSGNSDNTNEGSCEPPFSPYGSDSEDNPTSHFNGDSSDSKDYIRLRLVFPRVSLADVQWLTTRDGTPSTVLLLQTRACRRVWLAFHGIDAVSAVHSELIAPMTSSYGNRLLASARRPWRMVGLVLTAGDVLPNPYTPFYLQVIRNILTAFVDLEERGGQKEEERRDKRECEYECEDSTQGRAHHWWLYSVAEEFERQDIPLKQWRVTDINIDHKHFTTYPERFVVPNSLHDDKLLHTARLRGRGRVEALSFYYSASEAGLVRAAQPAVIPALYASAASAKALTDPVEEYRNACMRPVHIFDLRSGIRALSSTLVGGGFSLGENRRFCSLENIHHVRESYESLCEEIFTHNPNFPTAVMKCATAPKRQNTQAGGPTSSLAQLRAQENQPLGKAKMAWVEHIRGLLRTAEDAARLVAGVSEENALFPATTDVGTSSTMYMWMRAFHSVCRNIGGVKSAAPLPTESQQIPSYTPLQSRKDARLVMVNCSDGWDRTPQVCALSQLLLDPYYRTVEGFLILVEKEFVAFGHPFAIRSTCTATGKKSQWDTQNGSSAVSEGSGNCNNGGGNGNTFDEKESSSPSGSPHSLLGGKQNSPIMLQFIDAVYQLLRIYPHCFEFTENFLLLIVDILNAGIVGTFAVNCEADIKRWGVEKHTLSLSQLIALVLATTIPTEGEQLTSLESSIDVRRAYDDGEYRVTNASVDTEATTSPCSHPIPLQSFFKVGYGGSSIYTPNWCPAVGKFSSLCKPRRLCISSDALMYSGLLNPHFSLADNKECVGPLLDPLPLDGITLWERFFMRYSFCYERPQRLRRFSEQSPSTYHAVTVASLRDSFSSTSQRYFHLAVESEQRHSDEGKRLAATNAGPVECCSCASAGHCSPAEGREGLESGQQPFTGCTTNQRITRSQPVIHCGVNRGGGAAFTPPARLAGHRSPVPMGAGDPFLRRSFSHAALCESTYSARGQISRRRSGNNSCGRLEGSECSSGASKSCALRQRDPGQQLTKSRSLPFLDERWSSLQQKAAPAGEESRVGRPFSLTSSLGEGSINSPSGTGTEARRSQQQTPAVTPPEPAAPRLHGGYESLLDELEEAFDM</sequence>
<gene>
    <name evidence="5" type="ORF">DPX39_060013000</name>
</gene>
<dbReference type="Proteomes" id="UP000266743">
    <property type="component" value="Chromosome 6"/>
</dbReference>
<feature type="compositionally biased region" description="Polar residues" evidence="3">
    <location>
        <begin position="1225"/>
        <end position="1242"/>
    </location>
</feature>
<accession>A0A3L6L5A0</accession>
<dbReference type="InterPro" id="IPR030564">
    <property type="entry name" value="Myotubularin"/>
</dbReference>
<dbReference type="GO" id="GO:0005737">
    <property type="term" value="C:cytoplasm"/>
    <property type="evidence" value="ECO:0007669"/>
    <property type="project" value="TreeGrafter"/>
</dbReference>
<evidence type="ECO:0000259" key="4">
    <source>
        <dbReference type="PROSITE" id="PS51339"/>
    </source>
</evidence>
<feature type="compositionally biased region" description="Low complexity" evidence="3">
    <location>
        <begin position="1261"/>
        <end position="1270"/>
    </location>
</feature>
<dbReference type="EMBL" id="QSBY01000006">
    <property type="protein sequence ID" value="RHW71809.1"/>
    <property type="molecule type" value="Genomic_DNA"/>
</dbReference>
<proteinExistence type="predicted"/>
<feature type="compositionally biased region" description="Low complexity" evidence="3">
    <location>
        <begin position="465"/>
        <end position="477"/>
    </location>
</feature>
<feature type="region of interest" description="Disordered" evidence="3">
    <location>
        <begin position="331"/>
        <end position="361"/>
    </location>
</feature>
<dbReference type="Pfam" id="PF06602">
    <property type="entry name" value="Myotub-related"/>
    <property type="match status" value="2"/>
</dbReference>
<evidence type="ECO:0000313" key="6">
    <source>
        <dbReference type="Proteomes" id="UP000266743"/>
    </source>
</evidence>
<dbReference type="SUPFAM" id="SSF52799">
    <property type="entry name" value="(Phosphotyrosine protein) phosphatases II"/>
    <property type="match status" value="1"/>
</dbReference>
<feature type="region of interest" description="Disordered" evidence="3">
    <location>
        <begin position="652"/>
        <end position="723"/>
    </location>
</feature>
<name>A0A3L6L5A0_9TRYP</name>
<feature type="binding site" evidence="2">
    <location>
        <begin position="1171"/>
        <end position="1177"/>
    </location>
    <ligand>
        <name>substrate</name>
    </ligand>
</feature>
<dbReference type="PANTHER" id="PTHR10807">
    <property type="entry name" value="MYOTUBULARIN-RELATED"/>
    <property type="match status" value="1"/>
</dbReference>
<dbReference type="InterPro" id="IPR010569">
    <property type="entry name" value="Myotubularin-like_Pase_dom"/>
</dbReference>
<dbReference type="PROSITE" id="PS51339">
    <property type="entry name" value="PPASE_MYOTUBULARIN"/>
    <property type="match status" value="1"/>
</dbReference>
<evidence type="ECO:0000256" key="1">
    <source>
        <dbReference type="PIRSR" id="PIRSR630564-1"/>
    </source>
</evidence>
<feature type="compositionally biased region" description="Polar residues" evidence="3">
    <location>
        <begin position="713"/>
        <end position="722"/>
    </location>
</feature>
<organism evidence="5 6">
    <name type="scientific">Trypanosoma brucei equiperdum</name>
    <dbReference type="NCBI Taxonomy" id="630700"/>
    <lineage>
        <taxon>Eukaryota</taxon>
        <taxon>Discoba</taxon>
        <taxon>Euglenozoa</taxon>
        <taxon>Kinetoplastea</taxon>
        <taxon>Metakinetoplastina</taxon>
        <taxon>Trypanosomatida</taxon>
        <taxon>Trypanosomatidae</taxon>
        <taxon>Trypanosoma</taxon>
    </lineage>
</organism>
<dbReference type="InterPro" id="IPR029021">
    <property type="entry name" value="Prot-tyrosine_phosphatase-like"/>
</dbReference>
<feature type="region of interest" description="Disordered" evidence="3">
    <location>
        <begin position="454"/>
        <end position="507"/>
    </location>
</feature>
<comment type="caution">
    <text evidence="5">The sequence shown here is derived from an EMBL/GenBank/DDBJ whole genome shotgun (WGS) entry which is preliminary data.</text>
</comment>
<feature type="region of interest" description="Disordered" evidence="3">
    <location>
        <begin position="1645"/>
        <end position="1759"/>
    </location>
</feature>
<feature type="compositionally biased region" description="Basic and acidic residues" evidence="3">
    <location>
        <begin position="656"/>
        <end position="670"/>
    </location>
</feature>
<protein>
    <submittedName>
        <fullName evidence="5">Myotubularin</fullName>
    </submittedName>
</protein>